<sequence length="461" mass="53738">MSASLMQRFSINCVRRFVSTTNNNLQIVRYRKRPAVMPFHGVRRLCESASENSGPSTSSSASQCEKRHELLPIGDYPPFIALYMGRRDHQKRMNFDVVKFLKRLPSLTHQEWRDGLSILGHPGKRRRLFPKYKLREMNRARDGATSWLLSNSSLIEPYDYFNYLFFIGHFYRIYRNPLPSSTKKSIVKWFVERYETMEANTFFTIFKHLTVFNMEQGMNSLLFTPVELAEILSHGLKLAVNAEINDLLTFLHCIDCYMKFRQSNSLDLSDFPKNLPSFGQQLLKILADREKPRDRGDLERSLRFLADSNVSGLEAIPNMVPQRSVLRRFGIEHHPTTWKWLQYSIESVFEHKDLEHLRQVAALVAVRAYKWKSINFQPDDVDRYLQSAALPYLANPALVYERRKEGILAHNYAFAYLIFAVLSAINSDLPKLNKMSVRFNHAYWVSIDHRVLGHSVVSFTP</sequence>
<organism evidence="1 2">
    <name type="scientific">Plectus sambesii</name>
    <dbReference type="NCBI Taxonomy" id="2011161"/>
    <lineage>
        <taxon>Eukaryota</taxon>
        <taxon>Metazoa</taxon>
        <taxon>Ecdysozoa</taxon>
        <taxon>Nematoda</taxon>
        <taxon>Chromadorea</taxon>
        <taxon>Plectida</taxon>
        <taxon>Plectina</taxon>
        <taxon>Plectoidea</taxon>
        <taxon>Plectidae</taxon>
        <taxon>Plectus</taxon>
    </lineage>
</organism>
<dbReference type="AlphaFoldDB" id="A0A914VQF8"/>
<accession>A0A914VQF8</accession>
<dbReference type="WBParaSite" id="PSAMB.scaffold22size113857.g357.t1">
    <property type="protein sequence ID" value="PSAMB.scaffold22size113857.g357.t1"/>
    <property type="gene ID" value="PSAMB.scaffold22size113857.g357"/>
</dbReference>
<evidence type="ECO:0000313" key="1">
    <source>
        <dbReference type="Proteomes" id="UP000887566"/>
    </source>
</evidence>
<evidence type="ECO:0000313" key="2">
    <source>
        <dbReference type="WBParaSite" id="PSAMB.scaffold22size113857.g357.t1"/>
    </source>
</evidence>
<proteinExistence type="predicted"/>
<dbReference type="Proteomes" id="UP000887566">
    <property type="component" value="Unplaced"/>
</dbReference>
<keyword evidence="1" id="KW-1185">Reference proteome</keyword>
<name>A0A914VQF8_9BILA</name>
<protein>
    <submittedName>
        <fullName evidence="2">Uncharacterized protein</fullName>
    </submittedName>
</protein>
<reference evidence="2" key="1">
    <citation type="submission" date="2022-11" db="UniProtKB">
        <authorList>
            <consortium name="WormBaseParasite"/>
        </authorList>
    </citation>
    <scope>IDENTIFICATION</scope>
</reference>